<evidence type="ECO:0000259" key="7">
    <source>
        <dbReference type="Pfam" id="PF07967"/>
    </source>
</evidence>
<dbReference type="GO" id="GO:0005634">
    <property type="term" value="C:nucleus"/>
    <property type="evidence" value="ECO:0007669"/>
    <property type="project" value="UniProtKB-SubCell"/>
</dbReference>
<evidence type="ECO:0000256" key="6">
    <source>
        <dbReference type="SAM" id="MobiDB-lite"/>
    </source>
</evidence>
<feature type="compositionally biased region" description="Basic and acidic residues" evidence="6">
    <location>
        <begin position="443"/>
        <end position="460"/>
    </location>
</feature>
<evidence type="ECO:0000256" key="5">
    <source>
        <dbReference type="ARBA" id="ARBA00023242"/>
    </source>
</evidence>
<evidence type="ECO:0000256" key="3">
    <source>
        <dbReference type="ARBA" id="ARBA00022771"/>
    </source>
</evidence>
<name>A0A9P9EE47_9PLEO</name>
<evidence type="ECO:0000313" key="10">
    <source>
        <dbReference type="Proteomes" id="UP000700596"/>
    </source>
</evidence>
<feature type="region of interest" description="Disordered" evidence="6">
    <location>
        <begin position="420"/>
        <end position="497"/>
    </location>
</feature>
<dbReference type="Pfam" id="PF08600">
    <property type="entry name" value="NuBaID_C"/>
    <property type="match status" value="1"/>
</dbReference>
<feature type="region of interest" description="Disordered" evidence="6">
    <location>
        <begin position="107"/>
        <end position="129"/>
    </location>
</feature>
<feature type="compositionally biased region" description="Polar residues" evidence="6">
    <location>
        <begin position="41"/>
        <end position="50"/>
    </location>
</feature>
<dbReference type="OrthoDB" id="2592092at2759"/>
<dbReference type="EMBL" id="JAGMWT010000002">
    <property type="protein sequence ID" value="KAH7135479.1"/>
    <property type="molecule type" value="Genomic_DNA"/>
</dbReference>
<dbReference type="PANTHER" id="PTHR15835:SF6">
    <property type="entry name" value="ZINC FINGER C3HC-TYPE PROTEIN 1"/>
    <property type="match status" value="1"/>
</dbReference>
<evidence type="ECO:0000259" key="8">
    <source>
        <dbReference type="Pfam" id="PF08600"/>
    </source>
</evidence>
<keyword evidence="2" id="KW-0479">Metal-binding</keyword>
<dbReference type="InterPro" id="IPR012935">
    <property type="entry name" value="NuBaID_N"/>
</dbReference>
<keyword evidence="3" id="KW-0863">Zinc-finger</keyword>
<feature type="domain" description="C3HC-type" evidence="7">
    <location>
        <begin position="132"/>
        <end position="275"/>
    </location>
</feature>
<evidence type="ECO:0000256" key="2">
    <source>
        <dbReference type="ARBA" id="ARBA00022723"/>
    </source>
</evidence>
<keyword evidence="10" id="KW-1185">Reference proteome</keyword>
<dbReference type="Pfam" id="PF07967">
    <property type="entry name" value="zf-C3HC"/>
    <property type="match status" value="1"/>
</dbReference>
<feature type="compositionally biased region" description="Low complexity" evidence="6">
    <location>
        <begin position="29"/>
        <end position="40"/>
    </location>
</feature>
<dbReference type="InterPro" id="IPR013909">
    <property type="entry name" value="NuBaID_C"/>
</dbReference>
<evidence type="ECO:0000256" key="4">
    <source>
        <dbReference type="ARBA" id="ARBA00022833"/>
    </source>
</evidence>
<feature type="compositionally biased region" description="Low complexity" evidence="6">
    <location>
        <begin position="477"/>
        <end position="490"/>
    </location>
</feature>
<gene>
    <name evidence="9" type="ORF">B0J11DRAFT_160651</name>
</gene>
<dbReference type="Proteomes" id="UP000700596">
    <property type="component" value="Unassembled WGS sequence"/>
</dbReference>
<feature type="compositionally biased region" description="Basic and acidic residues" evidence="6">
    <location>
        <begin position="72"/>
        <end position="86"/>
    </location>
</feature>
<keyword evidence="4" id="KW-0862">Zinc</keyword>
<organism evidence="9 10">
    <name type="scientific">Dendryphion nanum</name>
    <dbReference type="NCBI Taxonomy" id="256645"/>
    <lineage>
        <taxon>Eukaryota</taxon>
        <taxon>Fungi</taxon>
        <taxon>Dikarya</taxon>
        <taxon>Ascomycota</taxon>
        <taxon>Pezizomycotina</taxon>
        <taxon>Dothideomycetes</taxon>
        <taxon>Pleosporomycetidae</taxon>
        <taxon>Pleosporales</taxon>
        <taxon>Torulaceae</taxon>
        <taxon>Dendryphion</taxon>
    </lineage>
</organism>
<dbReference type="GO" id="GO:0008270">
    <property type="term" value="F:zinc ion binding"/>
    <property type="evidence" value="ECO:0007669"/>
    <property type="project" value="UniProtKB-KW"/>
</dbReference>
<sequence length="497" mass="55514">MAADQTQPQPALATTKRKFHKLLDNLAGSASTTSLASTLTESRNASTTSLAAPVLPEPPPKRSRLSDASMEQPRKVSGNERIRALQDKLFTPRKASETRLGTTGMRVVGARGTPTPQPTESLTPRKAPNFQPFSQEQFLVRLKTFADVKKWTSKPDAISELEWAKRGWICENWNTVACKGGCEARVAIRLRPKRKDASGKEIEMSEDMAEEVDDGLVAKYQEKIVDGHHEECLWKKAGCKDEIYHIPIPNRAKSTAELLERYRSFKHISADLPLLENIIYPDPPVVDIVKRIPAIFFRLPDSDTPHDPPTSDTDLVAFAFALFGWTGISESKIAIASCGHCFQRNGLWLSQDARLKEMSTKLDVPIESLRLNLIEAHREHCPWKNPDTQGNPKDGPIANMAAWETLEFLLLGSSKTMQENKNNESADLGSFRDSFDSDDGGSADEKNRRKETDNLSEKWSRFKAKLRRTASKKSLKSMKSVKSSKSVKSLGGRDRDN</sequence>
<proteinExistence type="predicted"/>
<evidence type="ECO:0000256" key="1">
    <source>
        <dbReference type="ARBA" id="ARBA00004123"/>
    </source>
</evidence>
<dbReference type="PANTHER" id="PTHR15835">
    <property type="entry name" value="NUCLEAR-INTERACTING PARTNER OF ALK"/>
    <property type="match status" value="1"/>
</dbReference>
<comment type="caution">
    <text evidence="9">The sequence shown here is derived from an EMBL/GenBank/DDBJ whole genome shotgun (WGS) entry which is preliminary data.</text>
</comment>
<feature type="compositionally biased region" description="Basic residues" evidence="6">
    <location>
        <begin position="461"/>
        <end position="476"/>
    </location>
</feature>
<feature type="domain" description="NuBaID C-terminal" evidence="8">
    <location>
        <begin position="317"/>
        <end position="406"/>
    </location>
</feature>
<dbReference type="AlphaFoldDB" id="A0A9P9EE47"/>
<feature type="region of interest" description="Disordered" evidence="6">
    <location>
        <begin position="29"/>
        <end position="89"/>
    </location>
</feature>
<keyword evidence="5" id="KW-0539">Nucleus</keyword>
<protein>
    <submittedName>
        <fullName evidence="9">C3HC zinc finger-like-domain-containing protein</fullName>
    </submittedName>
</protein>
<evidence type="ECO:0000313" key="9">
    <source>
        <dbReference type="EMBL" id="KAH7135479.1"/>
    </source>
</evidence>
<comment type="subcellular location">
    <subcellularLocation>
        <location evidence="1">Nucleus</location>
    </subcellularLocation>
</comment>
<accession>A0A9P9EE47</accession>
<reference evidence="9" key="1">
    <citation type="journal article" date="2021" name="Nat. Commun.">
        <title>Genetic determinants of endophytism in the Arabidopsis root mycobiome.</title>
        <authorList>
            <person name="Mesny F."/>
            <person name="Miyauchi S."/>
            <person name="Thiergart T."/>
            <person name="Pickel B."/>
            <person name="Atanasova L."/>
            <person name="Karlsson M."/>
            <person name="Huettel B."/>
            <person name="Barry K.W."/>
            <person name="Haridas S."/>
            <person name="Chen C."/>
            <person name="Bauer D."/>
            <person name="Andreopoulos W."/>
            <person name="Pangilinan J."/>
            <person name="LaButti K."/>
            <person name="Riley R."/>
            <person name="Lipzen A."/>
            <person name="Clum A."/>
            <person name="Drula E."/>
            <person name="Henrissat B."/>
            <person name="Kohler A."/>
            <person name="Grigoriev I.V."/>
            <person name="Martin F.M."/>
            <person name="Hacquard S."/>
        </authorList>
    </citation>
    <scope>NUCLEOTIDE SEQUENCE</scope>
    <source>
        <strain evidence="9">MPI-CAGE-CH-0243</strain>
    </source>
</reference>